<dbReference type="InterPro" id="IPR018187">
    <property type="entry name" value="Asp/Glu_racemase_AS_1"/>
</dbReference>
<dbReference type="GO" id="GO:0071555">
    <property type="term" value="P:cell wall organization"/>
    <property type="evidence" value="ECO:0007669"/>
    <property type="project" value="UniProtKB-KW"/>
</dbReference>
<comment type="caution">
    <text evidence="9">The sequence shown here is derived from an EMBL/GenBank/DDBJ whole genome shotgun (WGS) entry which is preliminary data.</text>
</comment>
<dbReference type="NCBIfam" id="TIGR00067">
    <property type="entry name" value="glut_race"/>
    <property type="match status" value="1"/>
</dbReference>
<dbReference type="EMBL" id="JAEEGB010000005">
    <property type="protein sequence ID" value="MBI6872214.1"/>
    <property type="molecule type" value="Genomic_DNA"/>
</dbReference>
<protein>
    <recommendedName>
        <fullName evidence="7 8">Glutamate racemase</fullName>
        <ecNumber evidence="2 8">5.1.1.3</ecNumber>
    </recommendedName>
</protein>
<keyword evidence="10" id="KW-1185">Reference proteome</keyword>
<evidence type="ECO:0000256" key="5">
    <source>
        <dbReference type="ARBA" id="ARBA00023235"/>
    </source>
</evidence>
<name>A0A934HVM3_9CLOT</name>
<evidence type="ECO:0000313" key="9">
    <source>
        <dbReference type="EMBL" id="MBI6872214.1"/>
    </source>
</evidence>
<dbReference type="PANTHER" id="PTHR21198">
    <property type="entry name" value="GLUTAMATE RACEMASE"/>
    <property type="match status" value="1"/>
</dbReference>
<dbReference type="InterPro" id="IPR001920">
    <property type="entry name" value="Asp/Glu_race"/>
</dbReference>
<dbReference type="PANTHER" id="PTHR21198:SF3">
    <property type="entry name" value="GLUTAMATE RACEMASE"/>
    <property type="match status" value="1"/>
</dbReference>
<dbReference type="Proteomes" id="UP000622687">
    <property type="component" value="Unassembled WGS sequence"/>
</dbReference>
<evidence type="ECO:0000256" key="3">
    <source>
        <dbReference type="ARBA" id="ARBA00022960"/>
    </source>
</evidence>
<dbReference type="PROSITE" id="PS00923">
    <property type="entry name" value="ASP_GLU_RACEMASE_1"/>
    <property type="match status" value="1"/>
</dbReference>
<dbReference type="SUPFAM" id="SSF53681">
    <property type="entry name" value="Aspartate/glutamate racemase"/>
    <property type="match status" value="2"/>
</dbReference>
<dbReference type="GO" id="GO:0009252">
    <property type="term" value="P:peptidoglycan biosynthetic process"/>
    <property type="evidence" value="ECO:0007669"/>
    <property type="project" value="UniProtKB-UniRule"/>
</dbReference>
<evidence type="ECO:0000256" key="6">
    <source>
        <dbReference type="ARBA" id="ARBA00023316"/>
    </source>
</evidence>
<gene>
    <name evidence="8 9" type="primary">murI</name>
    <name evidence="9" type="ORF">I6U51_05760</name>
</gene>
<feature type="active site" description="Proton donor/acceptor" evidence="8">
    <location>
        <position position="182"/>
    </location>
</feature>
<dbReference type="InterPro" id="IPR004391">
    <property type="entry name" value="Glu_race"/>
</dbReference>
<sequence length="260" mass="29648">MQIGFFDSGIGGITVLHDALKMLPHEDYIYYADTLNVPYGPKPKDEVKKHIFNAIEFIIEQRVKAIVIACNTATSVAIEDLRSKYSIPIIGMEPAVKPAVEKNNDVNKRVLVTATALTLKEEKLQNLITKLDNEHIVDLLPLPGLVQFSESFEFNEQIVLPYLQEQLFKYDLNKYETVVLGCTHFSFYKDMFRKLLPSHTNIIDGNIGTVKNLKRILEETNSLNEGNGNIIFYNSGYKVEDKAKLDKYSKLFKRLDDIDV</sequence>
<comment type="catalytic activity">
    <reaction evidence="1 8">
        <text>L-glutamate = D-glutamate</text>
        <dbReference type="Rhea" id="RHEA:12813"/>
        <dbReference type="ChEBI" id="CHEBI:29985"/>
        <dbReference type="ChEBI" id="CHEBI:29986"/>
        <dbReference type="EC" id="5.1.1.3"/>
    </reaction>
</comment>
<evidence type="ECO:0000256" key="7">
    <source>
        <dbReference type="ARBA" id="ARBA00070053"/>
    </source>
</evidence>
<feature type="active site" description="Proton donor/acceptor" evidence="8">
    <location>
        <position position="70"/>
    </location>
</feature>
<keyword evidence="4 8" id="KW-0573">Peptidoglycan synthesis</keyword>
<dbReference type="GO" id="GO:0008881">
    <property type="term" value="F:glutamate racemase activity"/>
    <property type="evidence" value="ECO:0007669"/>
    <property type="project" value="UniProtKB-UniRule"/>
</dbReference>
<feature type="binding site" evidence="8">
    <location>
        <begin position="7"/>
        <end position="8"/>
    </location>
    <ligand>
        <name>substrate</name>
    </ligand>
</feature>
<evidence type="ECO:0000256" key="2">
    <source>
        <dbReference type="ARBA" id="ARBA00013090"/>
    </source>
</evidence>
<evidence type="ECO:0000256" key="4">
    <source>
        <dbReference type="ARBA" id="ARBA00022984"/>
    </source>
</evidence>
<evidence type="ECO:0000256" key="1">
    <source>
        <dbReference type="ARBA" id="ARBA00001602"/>
    </source>
</evidence>
<dbReference type="FunFam" id="3.40.50.1860:FF:000002">
    <property type="entry name" value="Glutamate racemase"/>
    <property type="match status" value="1"/>
</dbReference>
<comment type="similarity">
    <text evidence="8">Belongs to the aspartate/glutamate racemases family.</text>
</comment>
<evidence type="ECO:0000313" key="10">
    <source>
        <dbReference type="Proteomes" id="UP000622687"/>
    </source>
</evidence>
<dbReference type="RefSeq" id="WP_211141705.1">
    <property type="nucleotide sequence ID" value="NZ_JAEEGB010000005.1"/>
</dbReference>
<dbReference type="GO" id="GO:0008360">
    <property type="term" value="P:regulation of cell shape"/>
    <property type="evidence" value="ECO:0007669"/>
    <property type="project" value="UniProtKB-KW"/>
</dbReference>
<reference evidence="9" key="1">
    <citation type="submission" date="2020-12" db="EMBL/GenBank/DDBJ databases">
        <title>Clostridium thailandense sp. nov., a novel acetogenic bacterium isolated from peat land soil in Thailand.</title>
        <authorList>
            <person name="Chaikitkaew S."/>
            <person name="Birkeland N.K."/>
        </authorList>
    </citation>
    <scope>NUCLEOTIDE SEQUENCE</scope>
    <source>
        <strain evidence="9">DSM 17425</strain>
    </source>
</reference>
<dbReference type="EC" id="5.1.1.3" evidence="2 8"/>
<accession>A0A934HVM3</accession>
<keyword evidence="6 8" id="KW-0961">Cell wall biogenesis/degradation</keyword>
<dbReference type="InterPro" id="IPR015942">
    <property type="entry name" value="Asp/Glu/hydantoin_racemase"/>
</dbReference>
<keyword evidence="5 8" id="KW-0413">Isomerase</keyword>
<dbReference type="Pfam" id="PF01177">
    <property type="entry name" value="Asp_Glu_race"/>
    <property type="match status" value="1"/>
</dbReference>
<feature type="binding site" evidence="8">
    <location>
        <begin position="39"/>
        <end position="40"/>
    </location>
    <ligand>
        <name>substrate</name>
    </ligand>
</feature>
<proteinExistence type="inferred from homology"/>
<comment type="function">
    <text evidence="8">Provides the (R)-glutamate required for cell wall biosynthesis.</text>
</comment>
<feature type="binding site" evidence="8">
    <location>
        <begin position="71"/>
        <end position="72"/>
    </location>
    <ligand>
        <name>substrate</name>
    </ligand>
</feature>
<evidence type="ECO:0000256" key="8">
    <source>
        <dbReference type="HAMAP-Rule" id="MF_00258"/>
    </source>
</evidence>
<dbReference type="AlphaFoldDB" id="A0A934HVM3"/>
<comment type="pathway">
    <text evidence="8">Cell wall biogenesis; peptidoglycan biosynthesis.</text>
</comment>
<organism evidence="9 10">
    <name type="scientific">Clostridium aciditolerans</name>
    <dbReference type="NCBI Taxonomy" id="339861"/>
    <lineage>
        <taxon>Bacteria</taxon>
        <taxon>Bacillati</taxon>
        <taxon>Bacillota</taxon>
        <taxon>Clostridia</taxon>
        <taxon>Eubacteriales</taxon>
        <taxon>Clostridiaceae</taxon>
        <taxon>Clostridium</taxon>
    </lineage>
</organism>
<dbReference type="Gene3D" id="3.40.50.1860">
    <property type="match status" value="2"/>
</dbReference>
<dbReference type="HAMAP" id="MF_00258">
    <property type="entry name" value="Glu_racemase"/>
    <property type="match status" value="1"/>
</dbReference>
<feature type="binding site" evidence="8">
    <location>
        <begin position="183"/>
        <end position="184"/>
    </location>
    <ligand>
        <name>substrate</name>
    </ligand>
</feature>
<keyword evidence="3 8" id="KW-0133">Cell shape</keyword>